<gene>
    <name evidence="4" type="ORF">FOKN1_2836</name>
</gene>
<reference evidence="4 5" key="1">
    <citation type="submission" date="2017-05" db="EMBL/GenBank/DDBJ databases">
        <title>Thiocyanate degradation by Thiohalobacter thiocyanaticus FOKN1.</title>
        <authorList>
            <person name="Oshiki M."/>
            <person name="Fukushima T."/>
            <person name="Kawano S."/>
            <person name="Nakagawa J."/>
        </authorList>
    </citation>
    <scope>NUCLEOTIDE SEQUENCE [LARGE SCALE GENOMIC DNA]</scope>
    <source>
        <strain evidence="4 5">FOKN1</strain>
    </source>
</reference>
<evidence type="ECO:0000256" key="3">
    <source>
        <dbReference type="PROSITE-ProRule" id="PRU00339"/>
    </source>
</evidence>
<feature type="repeat" description="TPR" evidence="3">
    <location>
        <begin position="508"/>
        <end position="541"/>
    </location>
</feature>
<feature type="repeat" description="TPR" evidence="3">
    <location>
        <begin position="439"/>
        <end position="472"/>
    </location>
</feature>
<dbReference type="SUPFAM" id="SSF48452">
    <property type="entry name" value="TPR-like"/>
    <property type="match status" value="3"/>
</dbReference>
<evidence type="ECO:0000256" key="1">
    <source>
        <dbReference type="ARBA" id="ARBA00022737"/>
    </source>
</evidence>
<evidence type="ECO:0008006" key="6">
    <source>
        <dbReference type="Google" id="ProtNLM"/>
    </source>
</evidence>
<keyword evidence="5" id="KW-1185">Reference proteome</keyword>
<proteinExistence type="predicted"/>
<dbReference type="EMBL" id="AP018052">
    <property type="protein sequence ID" value="BAZ95194.1"/>
    <property type="molecule type" value="Genomic_DNA"/>
</dbReference>
<organism evidence="4 5">
    <name type="scientific">Thiohalobacter thiocyanaticus</name>
    <dbReference type="NCBI Taxonomy" id="585455"/>
    <lineage>
        <taxon>Bacteria</taxon>
        <taxon>Pseudomonadati</taxon>
        <taxon>Pseudomonadota</taxon>
        <taxon>Gammaproteobacteria</taxon>
        <taxon>Thiohalobacterales</taxon>
        <taxon>Thiohalobacteraceae</taxon>
        <taxon>Thiohalobacter</taxon>
    </lineage>
</organism>
<keyword evidence="2 3" id="KW-0802">TPR repeat</keyword>
<dbReference type="InterPro" id="IPR011990">
    <property type="entry name" value="TPR-like_helical_dom_sf"/>
</dbReference>
<evidence type="ECO:0000256" key="2">
    <source>
        <dbReference type="ARBA" id="ARBA00022803"/>
    </source>
</evidence>
<dbReference type="KEGG" id="ttc:FOKN1_2836"/>
<feature type="repeat" description="TPR" evidence="3">
    <location>
        <begin position="269"/>
        <end position="302"/>
    </location>
</feature>
<dbReference type="AlphaFoldDB" id="A0A1Z4VVI0"/>
<keyword evidence="1" id="KW-0677">Repeat</keyword>
<evidence type="ECO:0000313" key="5">
    <source>
        <dbReference type="Proteomes" id="UP000218765"/>
    </source>
</evidence>
<dbReference type="PROSITE" id="PS51257">
    <property type="entry name" value="PROKAR_LIPOPROTEIN"/>
    <property type="match status" value="1"/>
</dbReference>
<dbReference type="RefSeq" id="WP_096367204.1">
    <property type="nucleotide sequence ID" value="NZ_AP018052.1"/>
</dbReference>
<dbReference type="Gene3D" id="1.25.40.10">
    <property type="entry name" value="Tetratricopeptide repeat domain"/>
    <property type="match status" value="2"/>
</dbReference>
<dbReference type="Pfam" id="PF13432">
    <property type="entry name" value="TPR_16"/>
    <property type="match status" value="3"/>
</dbReference>
<sequence length="587" mass="64791">MKTSVSIPAGLLAALLLGGCQHLEPLATAPEAAGPATETAPGAEAVQPVAPPSAAAPAVAELSGDVLFDILLGEIAGQRNRLDVSVEHYLRAAESSRDPRVAERALRIAAFAKDERAALAASRRWVELAPDSLDARQSLAVLALRAGIEDEAFTQLEQIITELGAGDQAFTAITGLLARDEDRQAALQLMQRLAQQYPDLPDAQLALSRLAQHAGRPEVGLAAVERALTLRPDWSEALIQRARLRVQDGEQELALQELAAAVQRQPDSLPVRMTYARLLLEAREFQAAEQQFRQVVEQDPEHLDAIYSLGLLALEAERYDAAGTRFERLLELGGRTQESRYYLGRISEAQDAPESAIEWYDRVREGDYLLDAQLRSARLRAQLGEVEAARRQLHGMRVRNPEMAVQLYIAEGELLVSVGAEQQAMDLYDSVLENMPDNPDLLYARALLAEKLGNLEQTEQDLRRVLEVEPDNAHALNALGYTLADRTDRYGEALTYIEKALALRPEDPAILDSMGWVQYRLGNLEQAEAYLRRALEQAPDGEIAAHLGEVLWQQGRRAEAREVWEAALEAGSDNPVLERTMQRFLQP</sequence>
<evidence type="ECO:0000313" key="4">
    <source>
        <dbReference type="EMBL" id="BAZ95194.1"/>
    </source>
</evidence>
<dbReference type="PROSITE" id="PS50005">
    <property type="entry name" value="TPR"/>
    <property type="match status" value="4"/>
</dbReference>
<dbReference type="PANTHER" id="PTHR45586:SF1">
    <property type="entry name" value="LIPOPOLYSACCHARIDE ASSEMBLY PROTEIN B"/>
    <property type="match status" value="1"/>
</dbReference>
<protein>
    <recommendedName>
        <fullName evidence="6">Tetratricopeptide repeat protein</fullName>
    </recommendedName>
</protein>
<dbReference type="InterPro" id="IPR019734">
    <property type="entry name" value="TPR_rpt"/>
</dbReference>
<name>A0A1Z4VVI0_9GAMM</name>
<accession>A0A1Z4VVI0</accession>
<dbReference type="OrthoDB" id="9766710at2"/>
<dbReference type="InterPro" id="IPR051012">
    <property type="entry name" value="CellSynth/LPSAsmb/PSIAsmb"/>
</dbReference>
<dbReference type="SMART" id="SM00028">
    <property type="entry name" value="TPR"/>
    <property type="match status" value="9"/>
</dbReference>
<feature type="repeat" description="TPR" evidence="3">
    <location>
        <begin position="405"/>
        <end position="438"/>
    </location>
</feature>
<dbReference type="Proteomes" id="UP000218765">
    <property type="component" value="Chromosome"/>
</dbReference>
<dbReference type="PANTHER" id="PTHR45586">
    <property type="entry name" value="TPR REPEAT-CONTAINING PROTEIN PA4667"/>
    <property type="match status" value="1"/>
</dbReference>